<dbReference type="GO" id="GO:0005886">
    <property type="term" value="C:plasma membrane"/>
    <property type="evidence" value="ECO:0007669"/>
    <property type="project" value="UniProtKB-SubCell"/>
</dbReference>
<evidence type="ECO:0000256" key="8">
    <source>
        <dbReference type="RuleBase" id="RU363041"/>
    </source>
</evidence>
<keyword evidence="4 8" id="KW-1003">Cell membrane</keyword>
<feature type="transmembrane region" description="Helical" evidence="8">
    <location>
        <begin position="134"/>
        <end position="163"/>
    </location>
</feature>
<dbReference type="InterPro" id="IPR002781">
    <property type="entry name" value="TM_pro_TauE-like"/>
</dbReference>
<reference evidence="9" key="1">
    <citation type="submission" date="2019-09" db="EMBL/GenBank/DDBJ databases">
        <title>Characterisation of the sponge microbiome using genome-centric metagenomics.</title>
        <authorList>
            <person name="Engelberts J.P."/>
            <person name="Robbins S.J."/>
            <person name="De Goeij J.M."/>
            <person name="Aranda M."/>
            <person name="Bell S.C."/>
            <person name="Webster N.S."/>
        </authorList>
    </citation>
    <scope>NUCLEOTIDE SEQUENCE</scope>
    <source>
        <strain evidence="9">SB0664_bin_43</strain>
    </source>
</reference>
<feature type="transmembrane region" description="Helical" evidence="8">
    <location>
        <begin position="14"/>
        <end position="40"/>
    </location>
</feature>
<organism evidence="9">
    <name type="scientific">Boseongicola sp. SB0664_bin_43</name>
    <dbReference type="NCBI Taxonomy" id="2604844"/>
    <lineage>
        <taxon>Bacteria</taxon>
        <taxon>Pseudomonadati</taxon>
        <taxon>Pseudomonadota</taxon>
        <taxon>Alphaproteobacteria</taxon>
        <taxon>Rhodobacterales</taxon>
        <taxon>Paracoccaceae</taxon>
        <taxon>Boseongicola</taxon>
    </lineage>
</organism>
<feature type="transmembrane region" description="Helical" evidence="8">
    <location>
        <begin position="80"/>
        <end position="101"/>
    </location>
</feature>
<evidence type="ECO:0000313" key="9">
    <source>
        <dbReference type="EMBL" id="MXY33689.1"/>
    </source>
</evidence>
<comment type="subcellular location">
    <subcellularLocation>
        <location evidence="1 8">Cell membrane</location>
        <topology evidence="1 8">Multi-pass membrane protein</topology>
    </subcellularLocation>
</comment>
<feature type="transmembrane region" description="Helical" evidence="8">
    <location>
        <begin position="175"/>
        <end position="194"/>
    </location>
</feature>
<evidence type="ECO:0000256" key="7">
    <source>
        <dbReference type="ARBA" id="ARBA00023136"/>
    </source>
</evidence>
<gene>
    <name evidence="9" type="ORF">F4Y60_06295</name>
</gene>
<feature type="transmembrane region" description="Helical" evidence="8">
    <location>
        <begin position="108"/>
        <end position="128"/>
    </location>
</feature>
<keyword evidence="3" id="KW-0813">Transport</keyword>
<accession>A0A6B0Y1D2</accession>
<dbReference type="PANTHER" id="PTHR30269:SF37">
    <property type="entry name" value="MEMBRANE TRANSPORTER PROTEIN"/>
    <property type="match status" value="1"/>
</dbReference>
<dbReference type="Pfam" id="PF01925">
    <property type="entry name" value="TauE"/>
    <property type="match status" value="1"/>
</dbReference>
<evidence type="ECO:0000256" key="5">
    <source>
        <dbReference type="ARBA" id="ARBA00022692"/>
    </source>
</evidence>
<evidence type="ECO:0000256" key="4">
    <source>
        <dbReference type="ARBA" id="ARBA00022475"/>
    </source>
</evidence>
<keyword evidence="7 8" id="KW-0472">Membrane</keyword>
<dbReference type="PANTHER" id="PTHR30269">
    <property type="entry name" value="TRANSMEMBRANE PROTEIN YFCA"/>
    <property type="match status" value="1"/>
</dbReference>
<feature type="transmembrane region" description="Helical" evidence="8">
    <location>
        <begin position="229"/>
        <end position="249"/>
    </location>
</feature>
<protein>
    <recommendedName>
        <fullName evidence="8">Probable membrane transporter protein</fullName>
    </recommendedName>
</protein>
<dbReference type="EMBL" id="VXRY01000252">
    <property type="protein sequence ID" value="MXY33689.1"/>
    <property type="molecule type" value="Genomic_DNA"/>
</dbReference>
<evidence type="ECO:0000256" key="6">
    <source>
        <dbReference type="ARBA" id="ARBA00022989"/>
    </source>
</evidence>
<sequence length="250" mass="26190">MLEPFATAAQADGLWLLGLGAILAGVVRGFTGFGTAMVYLPVAAQVLDPFEALTSMIVMDIVAPLIHVPRALRDGHPPDVLRLACGALIALPLGVLVLAMVEPEVFRWGVSVVALGLLVLLVAGVRYRGKPTSAMIYGTGLIGGFTGGSVGLPGPPVIILYMASTLPAAAVRANNTLYLILAELALLAVFHWHGYLSVPALALGGILILPYVLGNWSGAMLFRPSAERVYRNIAYLVIAGSAIMGLPVWD</sequence>
<evidence type="ECO:0000256" key="3">
    <source>
        <dbReference type="ARBA" id="ARBA00022448"/>
    </source>
</evidence>
<proteinExistence type="inferred from homology"/>
<name>A0A6B0Y1D2_9RHOB</name>
<keyword evidence="5 8" id="KW-0812">Transmembrane</keyword>
<evidence type="ECO:0000256" key="2">
    <source>
        <dbReference type="ARBA" id="ARBA00009142"/>
    </source>
</evidence>
<dbReference type="InterPro" id="IPR052017">
    <property type="entry name" value="TSUP"/>
</dbReference>
<evidence type="ECO:0000256" key="1">
    <source>
        <dbReference type="ARBA" id="ARBA00004651"/>
    </source>
</evidence>
<feature type="transmembrane region" description="Helical" evidence="8">
    <location>
        <begin position="200"/>
        <end position="222"/>
    </location>
</feature>
<comment type="similarity">
    <text evidence="2 8">Belongs to the 4-toluene sulfonate uptake permease (TSUP) (TC 2.A.102) family.</text>
</comment>
<dbReference type="AlphaFoldDB" id="A0A6B0Y1D2"/>
<comment type="caution">
    <text evidence="9">The sequence shown here is derived from an EMBL/GenBank/DDBJ whole genome shotgun (WGS) entry which is preliminary data.</text>
</comment>
<keyword evidence="6 8" id="KW-1133">Transmembrane helix</keyword>